<sequence length="556" mass="62048">MSLDNIDKLYKNYEILSAATDKTKHQQEYQEILDAVHGSDKEKKLAATFISKFFKCFPDLMETALDRQLDLCEDEDVQIRRVAIKELPTFCKDTKENTPKISDILAQLLNASEPTEVQQVNLSLQTLSKFDPLGTAAGLFSQIAQGEEQTRLKCLQYVNNKFVKNGSEVFTKEVEELIIKEIKKLLQDVSADEFQQCMQILNHTKLGKTITGHQELVKLCIEQADLGAELEGDTASDDDVVFCFLQCAGEALTYFSSQIESTPFVKFTCEKFFPLTTWHLIGAADDQPQTQLRLLKVFAELCVHCGALEKPKDKIEAIFNILLEFLPAPPADIDLTTDGPSILFSHVECLLFAIHSLGKQCPEYLTFPDDSNKLKDFRARLQYLARGTQGYVKKLQEDIKGKNASDPKTEEEKLKIIGLKTTSNIQTLIRDLFHSPPSFKSVVRLSWVQPKPRNTIKVAEAEKTEEKPTTTATKRHAPITFSNGKSEDSNGAKQAKSSNGQQMYSPPGGKFSSKFNSGRTGGNFGNRSRNGGGNNRFRSGGGGGGGGNRNKNFRRY</sequence>
<dbReference type="SUPFAM" id="SSF48371">
    <property type="entry name" value="ARM repeat"/>
    <property type="match status" value="1"/>
</dbReference>
<accession>A0A1J1HMV5</accession>
<dbReference type="Proteomes" id="UP000183832">
    <property type="component" value="Unassembled WGS sequence"/>
</dbReference>
<dbReference type="InterPro" id="IPR008383">
    <property type="entry name" value="API5"/>
</dbReference>
<reference evidence="4 5" key="1">
    <citation type="submission" date="2015-04" db="EMBL/GenBank/DDBJ databases">
        <authorList>
            <person name="Syromyatnikov M.Y."/>
            <person name="Popov V.N."/>
        </authorList>
    </citation>
    <scope>NUCLEOTIDE SEQUENCE [LARGE SCALE GENOMIC DNA]</scope>
</reference>
<feature type="compositionally biased region" description="Polar residues" evidence="3">
    <location>
        <begin position="491"/>
        <end position="504"/>
    </location>
</feature>
<dbReference type="OrthoDB" id="19224at2759"/>
<protein>
    <submittedName>
        <fullName evidence="4">CLUMA_CG002535, isoform A</fullName>
    </submittedName>
</protein>
<feature type="compositionally biased region" description="Gly residues" evidence="3">
    <location>
        <begin position="519"/>
        <end position="548"/>
    </location>
</feature>
<evidence type="ECO:0000256" key="3">
    <source>
        <dbReference type="SAM" id="MobiDB-lite"/>
    </source>
</evidence>
<feature type="region of interest" description="Disordered" evidence="3">
    <location>
        <begin position="456"/>
        <end position="556"/>
    </location>
</feature>
<organism evidence="4 5">
    <name type="scientific">Clunio marinus</name>
    <dbReference type="NCBI Taxonomy" id="568069"/>
    <lineage>
        <taxon>Eukaryota</taxon>
        <taxon>Metazoa</taxon>
        <taxon>Ecdysozoa</taxon>
        <taxon>Arthropoda</taxon>
        <taxon>Hexapoda</taxon>
        <taxon>Insecta</taxon>
        <taxon>Pterygota</taxon>
        <taxon>Neoptera</taxon>
        <taxon>Endopterygota</taxon>
        <taxon>Diptera</taxon>
        <taxon>Nematocera</taxon>
        <taxon>Chironomoidea</taxon>
        <taxon>Chironomidae</taxon>
        <taxon>Clunio</taxon>
    </lineage>
</organism>
<dbReference type="GO" id="GO:0005634">
    <property type="term" value="C:nucleus"/>
    <property type="evidence" value="ECO:0007669"/>
    <property type="project" value="TreeGrafter"/>
</dbReference>
<dbReference type="GO" id="GO:0006915">
    <property type="term" value="P:apoptotic process"/>
    <property type="evidence" value="ECO:0007669"/>
    <property type="project" value="UniProtKB-KW"/>
</dbReference>
<dbReference type="EMBL" id="CVRI01000010">
    <property type="protein sequence ID" value="CRK88724.1"/>
    <property type="molecule type" value="Genomic_DNA"/>
</dbReference>
<evidence type="ECO:0000313" key="5">
    <source>
        <dbReference type="Proteomes" id="UP000183832"/>
    </source>
</evidence>
<comment type="similarity">
    <text evidence="1">Belongs to the API5 family.</text>
</comment>
<feature type="compositionally biased region" description="Basic and acidic residues" evidence="3">
    <location>
        <begin position="459"/>
        <end position="468"/>
    </location>
</feature>
<proteinExistence type="inferred from homology"/>
<dbReference type="STRING" id="568069.A0A1J1HMV5"/>
<dbReference type="GO" id="GO:0043066">
    <property type="term" value="P:negative regulation of apoptotic process"/>
    <property type="evidence" value="ECO:0007669"/>
    <property type="project" value="TreeGrafter"/>
</dbReference>
<keyword evidence="5" id="KW-1185">Reference proteome</keyword>
<dbReference type="PANTHER" id="PTHR12758:SF19">
    <property type="entry name" value="APOPTOSIS INHIBITOR 5"/>
    <property type="match status" value="1"/>
</dbReference>
<dbReference type="PANTHER" id="PTHR12758">
    <property type="entry name" value="APOPTOSIS INHIBITOR 5-RELATED"/>
    <property type="match status" value="1"/>
</dbReference>
<evidence type="ECO:0000256" key="1">
    <source>
        <dbReference type="ARBA" id="ARBA00009515"/>
    </source>
</evidence>
<keyword evidence="2" id="KW-0053">Apoptosis</keyword>
<dbReference type="GO" id="GO:0003723">
    <property type="term" value="F:RNA binding"/>
    <property type="evidence" value="ECO:0007669"/>
    <property type="project" value="TreeGrafter"/>
</dbReference>
<dbReference type="InterPro" id="IPR016024">
    <property type="entry name" value="ARM-type_fold"/>
</dbReference>
<dbReference type="InterPro" id="IPR011989">
    <property type="entry name" value="ARM-like"/>
</dbReference>
<dbReference type="AlphaFoldDB" id="A0A1J1HMV5"/>
<dbReference type="Pfam" id="PF05918">
    <property type="entry name" value="API5"/>
    <property type="match status" value="1"/>
</dbReference>
<dbReference type="Gene3D" id="1.25.10.10">
    <property type="entry name" value="Leucine-rich Repeat Variant"/>
    <property type="match status" value="1"/>
</dbReference>
<gene>
    <name evidence="4" type="ORF">CLUMA_CG002535</name>
</gene>
<evidence type="ECO:0000256" key="2">
    <source>
        <dbReference type="ARBA" id="ARBA00022703"/>
    </source>
</evidence>
<name>A0A1J1HMV5_9DIPT</name>
<evidence type="ECO:0000313" key="4">
    <source>
        <dbReference type="EMBL" id="CRK88724.1"/>
    </source>
</evidence>